<comment type="caution">
    <text evidence="2">The sequence shown here is derived from an EMBL/GenBank/DDBJ whole genome shotgun (WGS) entry which is preliminary data.</text>
</comment>
<dbReference type="GO" id="GO:0009288">
    <property type="term" value="C:bacterial-type flagellum"/>
    <property type="evidence" value="ECO:0007669"/>
    <property type="project" value="InterPro"/>
</dbReference>
<feature type="coiled-coil region" evidence="1">
    <location>
        <begin position="67"/>
        <end position="94"/>
    </location>
</feature>
<evidence type="ECO:0000256" key="1">
    <source>
        <dbReference type="SAM" id="Coils"/>
    </source>
</evidence>
<accession>A0A4V2KTT9</accession>
<reference evidence="2 3" key="1">
    <citation type="submission" date="2019-02" db="EMBL/GenBank/DDBJ databases">
        <title>Siculibacillus lacustris gen. nov., sp. nov., a new rosette-forming bacterium isolated from a freshwater crater lake (Lake St. Ana, Romania).</title>
        <authorList>
            <person name="Felfoldi T."/>
            <person name="Marton Z."/>
            <person name="Szabo A."/>
            <person name="Mentes A."/>
            <person name="Boka K."/>
            <person name="Marialigeti K."/>
            <person name="Mathe I."/>
            <person name="Koncz M."/>
            <person name="Schumann P."/>
            <person name="Toth E."/>
        </authorList>
    </citation>
    <scope>NUCLEOTIDE SEQUENCE [LARGE SCALE GENOMIC DNA]</scope>
    <source>
        <strain evidence="2 3">SA-279</strain>
    </source>
</reference>
<dbReference type="AlphaFoldDB" id="A0A4V2KTT9"/>
<dbReference type="Gene3D" id="1.10.287.500">
    <property type="entry name" value="Helix hairpin bin"/>
    <property type="match status" value="1"/>
</dbReference>
<dbReference type="GO" id="GO:0050920">
    <property type="term" value="P:regulation of chemotaxis"/>
    <property type="evidence" value="ECO:0007669"/>
    <property type="project" value="InterPro"/>
</dbReference>
<dbReference type="EMBL" id="SJFN01000010">
    <property type="protein sequence ID" value="TBW38650.1"/>
    <property type="molecule type" value="Genomic_DNA"/>
</dbReference>
<organism evidence="2 3">
    <name type="scientific">Siculibacillus lacustris</name>
    <dbReference type="NCBI Taxonomy" id="1549641"/>
    <lineage>
        <taxon>Bacteria</taxon>
        <taxon>Pseudomonadati</taxon>
        <taxon>Pseudomonadota</taxon>
        <taxon>Alphaproteobacteria</taxon>
        <taxon>Hyphomicrobiales</taxon>
        <taxon>Ancalomicrobiaceae</taxon>
        <taxon>Siculibacillus</taxon>
    </lineage>
</organism>
<name>A0A4V2KTT9_9HYPH</name>
<keyword evidence="3" id="KW-1185">Reference proteome</keyword>
<gene>
    <name evidence="2" type="ORF">EYW49_08090</name>
</gene>
<dbReference type="RefSeq" id="WP_131308040.1">
    <property type="nucleotide sequence ID" value="NZ_SJFN01000010.1"/>
</dbReference>
<dbReference type="SUPFAM" id="SSF75708">
    <property type="entry name" value="Chemotaxis phosphatase CheZ"/>
    <property type="match status" value="1"/>
</dbReference>
<keyword evidence="1" id="KW-0175">Coiled coil</keyword>
<dbReference type="InterPro" id="IPR007439">
    <property type="entry name" value="Chemotax_Pase_CheZ"/>
</dbReference>
<dbReference type="Proteomes" id="UP000292781">
    <property type="component" value="Unassembled WGS sequence"/>
</dbReference>
<sequence>MTTSQAVTPLAIEDYDAIESAVMETSRGRWFLAEYARRNRNADTGAILGTLERLERTIRRDRAVPDIDRIRLDLADMAEAISRTKQEIAQMKIETEHGGRFADASHELDAIVSQTENATNEILLAAEGIQEAAWTLREAGGLDELCDKLDTHATDIYTACSFQDLTGQRTRKVVTVLRYLESRITSMMSIWGLGEADVPEAASGAAPVGPTDARPDAHLLNGPQLHGQGIEQDHVDDLLATEPSAADTTDFDRIDDGGFDAIERDPVAEAELDDDREPDIFADDDAFDLAAADVFSAEDASRVVATLEDQADADDDVESGGRTLTITVGNTLRTVETVAAVATAAETAPELAVVASEDPLAALEPRRRIVTFG</sequence>
<dbReference type="GO" id="GO:0003824">
    <property type="term" value="F:catalytic activity"/>
    <property type="evidence" value="ECO:0007669"/>
    <property type="project" value="InterPro"/>
</dbReference>
<dbReference type="Pfam" id="PF04344">
    <property type="entry name" value="CheZ"/>
    <property type="match status" value="1"/>
</dbReference>
<evidence type="ECO:0000313" key="3">
    <source>
        <dbReference type="Proteomes" id="UP000292781"/>
    </source>
</evidence>
<protein>
    <submittedName>
        <fullName evidence="2">Chemotaxis protein</fullName>
    </submittedName>
</protein>
<evidence type="ECO:0000313" key="2">
    <source>
        <dbReference type="EMBL" id="TBW38650.1"/>
    </source>
</evidence>
<proteinExistence type="predicted"/>
<dbReference type="OrthoDB" id="7269965at2"/>